<accession>A0AAF0LTW1</accession>
<dbReference type="Proteomes" id="UP001237988">
    <property type="component" value="Segment"/>
</dbReference>
<evidence type="ECO:0000313" key="2">
    <source>
        <dbReference type="EMBL" id="WIC39616.1"/>
    </source>
</evidence>
<reference evidence="2" key="1">
    <citation type="submission" date="2023-04" db="EMBL/GenBank/DDBJ databases">
        <title>Bacteriophage Phass-1 Discovered in the Human Gut Virome - the Founding Member of the Proposed New Family Phassviridae.</title>
        <authorList>
            <person name="Tikunov A.Y."/>
            <person name="Morozova V.V."/>
            <person name="Chechushkov A.V."/>
            <person name="Tikunova N.V."/>
        </authorList>
    </citation>
    <scope>NUCLEOTIDE SEQUENCE</scope>
</reference>
<proteinExistence type="predicted"/>
<organism evidence="2 3">
    <name type="scientific">Phage Phass-1</name>
    <dbReference type="NCBI Taxonomy" id="3043662"/>
    <lineage>
        <taxon>Viruses</taxon>
        <taxon>Duplodnaviria</taxon>
        <taxon>Heunggongvirae</taxon>
        <taxon>Uroviricota</taxon>
        <taxon>Caudoviricetes</taxon>
        <taxon>Caudoviricetes code 15 clade</taxon>
    </lineage>
</organism>
<feature type="region of interest" description="Disordered" evidence="1">
    <location>
        <begin position="509"/>
        <end position="538"/>
    </location>
</feature>
<protein>
    <submittedName>
        <fullName evidence="2">Uncharacterized protein</fullName>
    </submittedName>
</protein>
<evidence type="ECO:0000313" key="3">
    <source>
        <dbReference type="Proteomes" id="UP001237988"/>
    </source>
</evidence>
<sequence length="538" mass="59271">MKWAIREAIDVYFKAKSVFTLGAKTFRAGEPVLIFDTVKTSTLEVAAEVSYVTGGRGNARLLSYEGDKTLTFNFEDALLSNEGLAILSGADLIPARNKHLPGSHPDARSVIAHYTEKYSVATNNQIDTDQTKNVYDDDTSLYPAGGAGDPVTGDETEHGTVKGTYAPRGGVNNIWLTRKPYVGQNASIYVMLLDDAGEISGMPLQINLEANEDDDEFKRHSYLCKFKSQDSFVAFDLYNNPMSVEEYPDPIGKDACGVFDDQVAYYVDYDTVSAEGNWVTAWGDAAQYMRTISAANYGEFWGDTKENSLYSYLLAPSGGIAQPKAFKEGSDFVYKVNVPSILYQDIVLLDYYVEYTHDATQVSILPDKFGAYFYVEGSSLVRRASDGVDLPVEFVIPKFKVTTALTFTLAATGDPSTFTFSGDAYPDFSKFDLTRKVLADIQILDADDNYDGGSAGIATSDPTSYRRYKYNNDTDGEYLWKDRSLEPHQNLDYSDTGTMGAGHLSSENYKRFNQDAGGPRTITPGQGLIDTKPGDKNP</sequence>
<name>A0AAF0LTW1_9CAUD</name>
<dbReference type="EMBL" id="OQ749652">
    <property type="protein sequence ID" value="WIC39616.1"/>
    <property type="molecule type" value="Genomic_DNA"/>
</dbReference>
<feature type="region of interest" description="Disordered" evidence="1">
    <location>
        <begin position="145"/>
        <end position="164"/>
    </location>
</feature>
<evidence type="ECO:0000256" key="1">
    <source>
        <dbReference type="SAM" id="MobiDB-lite"/>
    </source>
</evidence>